<name>A0A3P1CAM0_9BACT</name>
<keyword evidence="1" id="KW-0472">Membrane</keyword>
<evidence type="ECO:0000256" key="1">
    <source>
        <dbReference type="SAM" id="Phobius"/>
    </source>
</evidence>
<organism evidence="4 5">
    <name type="scientific">Larkinella knui</name>
    <dbReference type="NCBI Taxonomy" id="2025310"/>
    <lineage>
        <taxon>Bacteria</taxon>
        <taxon>Pseudomonadati</taxon>
        <taxon>Bacteroidota</taxon>
        <taxon>Cytophagia</taxon>
        <taxon>Cytophagales</taxon>
        <taxon>Spirosomataceae</taxon>
        <taxon>Larkinella</taxon>
    </lineage>
</organism>
<gene>
    <name evidence="4" type="ORF">EHT87_29465</name>
</gene>
<keyword evidence="5" id="KW-1185">Reference proteome</keyword>
<dbReference type="InterPro" id="IPR006860">
    <property type="entry name" value="FecR"/>
</dbReference>
<dbReference type="PANTHER" id="PTHR30273">
    <property type="entry name" value="PERIPLASMIC SIGNAL SENSOR AND SIGMA FACTOR ACTIVATOR FECR-RELATED"/>
    <property type="match status" value="1"/>
</dbReference>
<comment type="caution">
    <text evidence="4">The sequence shown here is derived from an EMBL/GenBank/DDBJ whole genome shotgun (WGS) entry which is preliminary data.</text>
</comment>
<dbReference type="GO" id="GO:0016989">
    <property type="term" value="F:sigma factor antagonist activity"/>
    <property type="evidence" value="ECO:0007669"/>
    <property type="project" value="TreeGrafter"/>
</dbReference>
<evidence type="ECO:0000313" key="4">
    <source>
        <dbReference type="EMBL" id="RRB10357.1"/>
    </source>
</evidence>
<dbReference type="Pfam" id="PF04773">
    <property type="entry name" value="FecR"/>
    <property type="match status" value="1"/>
</dbReference>
<dbReference type="InterPro" id="IPR032508">
    <property type="entry name" value="FecR_C"/>
</dbReference>
<evidence type="ECO:0000259" key="2">
    <source>
        <dbReference type="Pfam" id="PF04773"/>
    </source>
</evidence>
<reference evidence="4 5" key="1">
    <citation type="submission" date="2018-11" db="EMBL/GenBank/DDBJ databases">
        <authorList>
            <person name="Zhou Z."/>
            <person name="Wang G."/>
        </authorList>
    </citation>
    <scope>NUCLEOTIDE SEQUENCE [LARGE SCALE GENOMIC DNA]</scope>
    <source>
        <strain evidence="4 5">KCTC42998</strain>
    </source>
</reference>
<dbReference type="Pfam" id="PF16344">
    <property type="entry name" value="FecR_C"/>
    <property type="match status" value="1"/>
</dbReference>
<dbReference type="InterPro" id="IPR012373">
    <property type="entry name" value="Ferrdict_sens_TM"/>
</dbReference>
<feature type="transmembrane region" description="Helical" evidence="1">
    <location>
        <begin position="105"/>
        <end position="122"/>
    </location>
</feature>
<dbReference type="Gene3D" id="2.60.120.1440">
    <property type="match status" value="1"/>
</dbReference>
<dbReference type="EMBL" id="RQJP01000007">
    <property type="protein sequence ID" value="RRB10357.1"/>
    <property type="molecule type" value="Genomic_DNA"/>
</dbReference>
<feature type="domain" description="Protein FecR C-terminal" evidence="3">
    <location>
        <begin position="301"/>
        <end position="368"/>
    </location>
</feature>
<keyword evidence="1" id="KW-0812">Transmembrane</keyword>
<dbReference type="OrthoDB" id="645173at2"/>
<dbReference type="PIRSF" id="PIRSF018266">
    <property type="entry name" value="FecR"/>
    <property type="match status" value="1"/>
</dbReference>
<dbReference type="Gene3D" id="3.55.50.30">
    <property type="match status" value="1"/>
</dbReference>
<sequence>MQDYRNFEPEELAIDPSFQRWKLFNDPTESEFWKTWMVQNPDKEELIDKAYQLLNTLNEVYAGLPADQALVSDREVQTEIQRLSQSIDSQAKPVAKWYQFAPLRYGMAASIVVMLGVFWQYATHPFSVKKGNVTYDDLVAQVSKPLLEVTNTTSTSRLINLPDGSTIALKPKGRISYPDGFPGTIREVYLVGEAFFEVHKDPAKPFYVYANGLVTKVLGTSFSVQTFETNRQVKVMVRTGKVSVFAGNQATVTQQKEDYKLGGIVLTPNQQIVFSPTDTRIIKSLVAQPALLEKPAQKQPFSFKRTPIAEVFATLEKAYGIRIVFDEEVMKACYLTASLEDEPLFEKLDLICNTINARYEQLDAHIIINSKGCESL</sequence>
<accession>A0A3P1CAM0</accession>
<feature type="domain" description="FecR protein" evidence="2">
    <location>
        <begin position="153"/>
        <end position="242"/>
    </location>
</feature>
<dbReference type="AlphaFoldDB" id="A0A3P1CAM0"/>
<evidence type="ECO:0000313" key="5">
    <source>
        <dbReference type="Proteomes" id="UP000274271"/>
    </source>
</evidence>
<proteinExistence type="predicted"/>
<keyword evidence="1" id="KW-1133">Transmembrane helix</keyword>
<dbReference type="Proteomes" id="UP000274271">
    <property type="component" value="Unassembled WGS sequence"/>
</dbReference>
<evidence type="ECO:0000259" key="3">
    <source>
        <dbReference type="Pfam" id="PF16344"/>
    </source>
</evidence>
<dbReference type="PANTHER" id="PTHR30273:SF2">
    <property type="entry name" value="PROTEIN FECR"/>
    <property type="match status" value="1"/>
</dbReference>
<protein>
    <submittedName>
        <fullName evidence="4">FecR family protein</fullName>
    </submittedName>
</protein>